<comment type="caution">
    <text evidence="1">The sequence shown here is derived from an EMBL/GenBank/DDBJ whole genome shotgun (WGS) entry which is preliminary data.</text>
</comment>
<proteinExistence type="predicted"/>
<sequence>MRNPYNKAYLFFLRFSLKSITVFNALFQSEEVLVHTLHHESEKLIKNLSDFSKQQPPTSVSGTDGKTDALRTAASEAVAPLGDNDSTDEAAMDAEATPAKRRLNEAGKTSQDTRLRATERRENVPGTKKPRVASQQRSASLTRGGGGGKSTP</sequence>
<keyword evidence="2" id="KW-1185">Reference proteome</keyword>
<reference evidence="1" key="1">
    <citation type="submission" date="2020-05" db="EMBL/GenBank/DDBJ databases">
        <title>Large-scale comparative analyses of tick genomes elucidate their genetic diversity and vector capacities.</title>
        <authorList>
            <person name="Jia N."/>
            <person name="Wang J."/>
            <person name="Shi W."/>
            <person name="Du L."/>
            <person name="Sun Y."/>
            <person name="Zhan W."/>
            <person name="Jiang J."/>
            <person name="Wang Q."/>
            <person name="Zhang B."/>
            <person name="Ji P."/>
            <person name="Sakyi L.B."/>
            <person name="Cui X."/>
            <person name="Yuan T."/>
            <person name="Jiang B."/>
            <person name="Yang W."/>
            <person name="Lam T.T.-Y."/>
            <person name="Chang Q."/>
            <person name="Ding S."/>
            <person name="Wang X."/>
            <person name="Zhu J."/>
            <person name="Ruan X."/>
            <person name="Zhao L."/>
            <person name="Wei J."/>
            <person name="Que T."/>
            <person name="Du C."/>
            <person name="Cheng J."/>
            <person name="Dai P."/>
            <person name="Han X."/>
            <person name="Huang E."/>
            <person name="Gao Y."/>
            <person name="Liu J."/>
            <person name="Shao H."/>
            <person name="Ye R."/>
            <person name="Li L."/>
            <person name="Wei W."/>
            <person name="Wang X."/>
            <person name="Wang C."/>
            <person name="Yang T."/>
            <person name="Huo Q."/>
            <person name="Li W."/>
            <person name="Guo W."/>
            <person name="Chen H."/>
            <person name="Zhou L."/>
            <person name="Ni X."/>
            <person name="Tian J."/>
            <person name="Zhou Y."/>
            <person name="Sheng Y."/>
            <person name="Liu T."/>
            <person name="Pan Y."/>
            <person name="Xia L."/>
            <person name="Li J."/>
            <person name="Zhao F."/>
            <person name="Cao W."/>
        </authorList>
    </citation>
    <scope>NUCLEOTIDE SEQUENCE</scope>
    <source>
        <strain evidence="1">Dsil-2018</strain>
    </source>
</reference>
<organism evidence="1 2">
    <name type="scientific">Dermacentor silvarum</name>
    <name type="common">Tick</name>
    <dbReference type="NCBI Taxonomy" id="543639"/>
    <lineage>
        <taxon>Eukaryota</taxon>
        <taxon>Metazoa</taxon>
        <taxon>Ecdysozoa</taxon>
        <taxon>Arthropoda</taxon>
        <taxon>Chelicerata</taxon>
        <taxon>Arachnida</taxon>
        <taxon>Acari</taxon>
        <taxon>Parasitiformes</taxon>
        <taxon>Ixodida</taxon>
        <taxon>Ixodoidea</taxon>
        <taxon>Ixodidae</taxon>
        <taxon>Rhipicephalinae</taxon>
        <taxon>Dermacentor</taxon>
    </lineage>
</organism>
<accession>A0ACB8CVJ7</accession>
<name>A0ACB8CVJ7_DERSI</name>
<protein>
    <submittedName>
        <fullName evidence="1">Uncharacterized protein</fullName>
    </submittedName>
</protein>
<dbReference type="EMBL" id="CM023473">
    <property type="protein sequence ID" value="KAH7953158.1"/>
    <property type="molecule type" value="Genomic_DNA"/>
</dbReference>
<gene>
    <name evidence="1" type="ORF">HPB49_005274</name>
</gene>
<evidence type="ECO:0000313" key="1">
    <source>
        <dbReference type="EMBL" id="KAH7953158.1"/>
    </source>
</evidence>
<evidence type="ECO:0000313" key="2">
    <source>
        <dbReference type="Proteomes" id="UP000821865"/>
    </source>
</evidence>
<dbReference type="Proteomes" id="UP000821865">
    <property type="component" value="Chromosome 4"/>
</dbReference>